<gene>
    <name evidence="5" type="ORF">ANIA_01532</name>
</gene>
<feature type="domain" description="Yeast cell wall synthesis Kre9/Knh1-like N-terminal" evidence="4">
    <location>
        <begin position="29"/>
        <end position="104"/>
    </location>
</feature>
<dbReference type="GeneID" id="2874867"/>
<dbReference type="InParanoid" id="C8VMR4"/>
<dbReference type="eggNOG" id="ENOG502SB54">
    <property type="taxonomic scope" value="Eukaryota"/>
</dbReference>
<dbReference type="OrthoDB" id="5589325at2759"/>
<proteinExistence type="predicted"/>
<sequence>MHPLRPLLATWACLAQVSFAAVSFTKWPTTIHTGKPATVYWKGDSDTPVTITLRQGPAGNLRTLKVLTHDAQGGSFTWVPDESLAPGSDYALQIEQDGSINYSGLVTLVDQSGKKPQPSASKHTPVSSPLGGARTSVQKGNNGYIPTLNSSSARVNMTSGKSTAHKTSNDGVTFRYISAEMILAAMAAVVYFAA</sequence>
<organism evidence="5 6">
    <name type="scientific">Emericella nidulans (strain FGSC A4 / ATCC 38163 / CBS 112.46 / NRRL 194 / M139)</name>
    <name type="common">Aspergillus nidulans</name>
    <dbReference type="NCBI Taxonomy" id="227321"/>
    <lineage>
        <taxon>Eukaryota</taxon>
        <taxon>Fungi</taxon>
        <taxon>Dikarya</taxon>
        <taxon>Ascomycota</taxon>
        <taxon>Pezizomycotina</taxon>
        <taxon>Eurotiomycetes</taxon>
        <taxon>Eurotiomycetidae</taxon>
        <taxon>Eurotiales</taxon>
        <taxon>Aspergillaceae</taxon>
        <taxon>Aspergillus</taxon>
        <taxon>Aspergillus subgen. Nidulantes</taxon>
    </lineage>
</organism>
<accession>C8VMR4</accession>
<dbReference type="VEuPathDB" id="FungiDB:AN1532"/>
<dbReference type="PANTHER" id="PTHR40633:SF6">
    <property type="entry name" value="MATRIX PROTEIN, PUTATIVE (AFU_ORTHOLOGUE AFUA_8G05410)-RELATED"/>
    <property type="match status" value="1"/>
</dbReference>
<dbReference type="InterPro" id="IPR018466">
    <property type="entry name" value="Kre9/Knh1-like_N"/>
</dbReference>
<protein>
    <submittedName>
        <fullName evidence="5">Extracellular matrix protein, putative (AFU_orthologue AFUA_8G05410)</fullName>
    </submittedName>
</protein>
<dbReference type="InterPro" id="IPR052982">
    <property type="entry name" value="SRP1/TIP1-like"/>
</dbReference>
<dbReference type="EMBL" id="BN001307">
    <property type="protein sequence ID" value="CBF85054.1"/>
    <property type="molecule type" value="Genomic_DNA"/>
</dbReference>
<evidence type="ECO:0000313" key="5">
    <source>
        <dbReference type="EMBL" id="CBF85054.1"/>
    </source>
</evidence>
<dbReference type="PANTHER" id="PTHR40633">
    <property type="entry name" value="MATRIX PROTEIN, PUTATIVE (AFU_ORTHOLOGUE AFUA_8G05410)-RELATED"/>
    <property type="match status" value="1"/>
</dbReference>
<evidence type="ECO:0000256" key="2">
    <source>
        <dbReference type="SAM" id="MobiDB-lite"/>
    </source>
</evidence>
<dbReference type="Proteomes" id="UP000000560">
    <property type="component" value="Chromosome VII"/>
</dbReference>
<evidence type="ECO:0000256" key="1">
    <source>
        <dbReference type="ARBA" id="ARBA00022729"/>
    </source>
</evidence>
<evidence type="ECO:0000259" key="4">
    <source>
        <dbReference type="Pfam" id="PF10342"/>
    </source>
</evidence>
<dbReference type="RefSeq" id="XP_050468673.1">
    <property type="nucleotide sequence ID" value="XM_050612795.1"/>
</dbReference>
<keyword evidence="1 3" id="KW-0732">Signal</keyword>
<dbReference type="KEGG" id="ani:ANIA_01532"/>
<evidence type="ECO:0000313" key="6">
    <source>
        <dbReference type="Proteomes" id="UP000000560"/>
    </source>
</evidence>
<reference evidence="6" key="2">
    <citation type="journal article" date="2009" name="Fungal Genet. Biol.">
        <title>The 2008 update of the Aspergillus nidulans genome annotation: a community effort.</title>
        <authorList>
            <person name="Wortman J.R."/>
            <person name="Gilsenan J.M."/>
            <person name="Joardar V."/>
            <person name="Deegan J."/>
            <person name="Clutterbuck J."/>
            <person name="Andersen M.R."/>
            <person name="Archer D."/>
            <person name="Bencina M."/>
            <person name="Braus G."/>
            <person name="Coutinho P."/>
            <person name="von Dohren H."/>
            <person name="Doonan J."/>
            <person name="Driessen A.J."/>
            <person name="Durek P."/>
            <person name="Espeso E."/>
            <person name="Fekete E."/>
            <person name="Flipphi M."/>
            <person name="Estrada C.G."/>
            <person name="Geysens S."/>
            <person name="Goldman G."/>
            <person name="de Groot P.W."/>
            <person name="Hansen K."/>
            <person name="Harris S.D."/>
            <person name="Heinekamp T."/>
            <person name="Helmstaedt K."/>
            <person name="Henrissat B."/>
            <person name="Hofmann G."/>
            <person name="Homan T."/>
            <person name="Horio T."/>
            <person name="Horiuchi H."/>
            <person name="James S."/>
            <person name="Jones M."/>
            <person name="Karaffa L."/>
            <person name="Karanyi Z."/>
            <person name="Kato M."/>
            <person name="Keller N."/>
            <person name="Kelly D.E."/>
            <person name="Kiel J.A."/>
            <person name="Kim J.M."/>
            <person name="van der Klei I.J."/>
            <person name="Klis F.M."/>
            <person name="Kovalchuk A."/>
            <person name="Krasevec N."/>
            <person name="Kubicek C.P."/>
            <person name="Liu B."/>
            <person name="Maccabe A."/>
            <person name="Meyer V."/>
            <person name="Mirabito P."/>
            <person name="Miskei M."/>
            <person name="Mos M."/>
            <person name="Mullins J."/>
            <person name="Nelson D.R."/>
            <person name="Nielsen J."/>
            <person name="Oakley B.R."/>
            <person name="Osmani S.A."/>
            <person name="Pakula T."/>
            <person name="Paszewski A."/>
            <person name="Paulsen I."/>
            <person name="Pilsyk S."/>
            <person name="Pocsi I."/>
            <person name="Punt P.J."/>
            <person name="Ram A.F."/>
            <person name="Ren Q."/>
            <person name="Robellet X."/>
            <person name="Robson G."/>
            <person name="Seiboth B."/>
            <person name="van Solingen P."/>
            <person name="Specht T."/>
            <person name="Sun J."/>
            <person name="Taheri-Talesh N."/>
            <person name="Takeshita N."/>
            <person name="Ussery D."/>
            <person name="vanKuyk P.A."/>
            <person name="Visser H."/>
            <person name="van de Vondervoort P.J."/>
            <person name="de Vries R.P."/>
            <person name="Walton J."/>
            <person name="Xiang X."/>
            <person name="Xiong Y."/>
            <person name="Zeng A.P."/>
            <person name="Brandt B.W."/>
            <person name="Cornell M.J."/>
            <person name="van den Hondel C.A."/>
            <person name="Visser J."/>
            <person name="Oliver S.G."/>
            <person name="Turner G."/>
        </authorList>
    </citation>
    <scope>GENOME REANNOTATION</scope>
    <source>
        <strain evidence="6">FGSC A4 / ATCC 38163 / CBS 112.46 / NRRL 194 / M139</strain>
    </source>
</reference>
<feature type="region of interest" description="Disordered" evidence="2">
    <location>
        <begin position="111"/>
        <end position="166"/>
    </location>
</feature>
<name>C8VMR4_EMENI</name>
<feature type="compositionally biased region" description="Polar residues" evidence="2">
    <location>
        <begin position="147"/>
        <end position="166"/>
    </location>
</feature>
<feature type="compositionally biased region" description="Polar residues" evidence="2">
    <location>
        <begin position="118"/>
        <end position="127"/>
    </location>
</feature>
<keyword evidence="6" id="KW-1185">Reference proteome</keyword>
<dbReference type="AlphaFoldDB" id="C8VMR4"/>
<feature type="chain" id="PRO_5002993175" evidence="3">
    <location>
        <begin position="21"/>
        <end position="194"/>
    </location>
</feature>
<dbReference type="OMA" id="LSFTQWP"/>
<dbReference type="Pfam" id="PF10342">
    <property type="entry name" value="Kre9_KNH"/>
    <property type="match status" value="1"/>
</dbReference>
<evidence type="ECO:0000256" key="3">
    <source>
        <dbReference type="SAM" id="SignalP"/>
    </source>
</evidence>
<feature type="signal peptide" evidence="3">
    <location>
        <begin position="1"/>
        <end position="20"/>
    </location>
</feature>
<dbReference type="HOGENOM" id="CLU_065618_4_0_1"/>
<reference evidence="6" key="1">
    <citation type="journal article" date="2005" name="Nature">
        <title>Sequencing of Aspergillus nidulans and comparative analysis with A. fumigatus and A. oryzae.</title>
        <authorList>
            <person name="Galagan J.E."/>
            <person name="Calvo S.E."/>
            <person name="Cuomo C."/>
            <person name="Ma L.J."/>
            <person name="Wortman J.R."/>
            <person name="Batzoglou S."/>
            <person name="Lee S.I."/>
            <person name="Basturkmen M."/>
            <person name="Spevak C.C."/>
            <person name="Clutterbuck J."/>
            <person name="Kapitonov V."/>
            <person name="Jurka J."/>
            <person name="Scazzocchio C."/>
            <person name="Farman M."/>
            <person name="Butler J."/>
            <person name="Purcell S."/>
            <person name="Harris S."/>
            <person name="Braus G.H."/>
            <person name="Draht O."/>
            <person name="Busch S."/>
            <person name="D'Enfert C."/>
            <person name="Bouchier C."/>
            <person name="Goldman G.H."/>
            <person name="Bell-Pedersen D."/>
            <person name="Griffiths-Jones S."/>
            <person name="Doonan J.H."/>
            <person name="Yu J."/>
            <person name="Vienken K."/>
            <person name="Pain A."/>
            <person name="Freitag M."/>
            <person name="Selker E.U."/>
            <person name="Archer D.B."/>
            <person name="Penalva M.A."/>
            <person name="Oakley B.R."/>
            <person name="Momany M."/>
            <person name="Tanaka T."/>
            <person name="Kumagai T."/>
            <person name="Asai K."/>
            <person name="Machida M."/>
            <person name="Nierman W.C."/>
            <person name="Denning D.W."/>
            <person name="Caddick M."/>
            <person name="Hynes M."/>
            <person name="Paoletti M."/>
            <person name="Fischer R."/>
            <person name="Miller B."/>
            <person name="Dyer P."/>
            <person name="Sachs M.S."/>
            <person name="Osmani S.A."/>
            <person name="Birren B.W."/>
        </authorList>
    </citation>
    <scope>NUCLEOTIDE SEQUENCE [LARGE SCALE GENOMIC DNA]</scope>
    <source>
        <strain evidence="6">FGSC A4 / ATCC 38163 / CBS 112.46 / NRRL 194 / M139</strain>
    </source>
</reference>